<feature type="transmembrane region" description="Helical" evidence="6">
    <location>
        <begin position="134"/>
        <end position="154"/>
    </location>
</feature>
<dbReference type="Proteomes" id="UP000319094">
    <property type="component" value="Unassembled WGS sequence"/>
</dbReference>
<feature type="transmembrane region" description="Helical" evidence="6">
    <location>
        <begin position="430"/>
        <end position="453"/>
    </location>
</feature>
<feature type="transmembrane region" description="Helical" evidence="6">
    <location>
        <begin position="350"/>
        <end position="373"/>
    </location>
</feature>
<reference evidence="7 8" key="1">
    <citation type="submission" date="2019-06" db="EMBL/GenBank/DDBJ databases">
        <title>Sequencing the genomes of 1000 actinobacteria strains.</title>
        <authorList>
            <person name="Klenk H.-P."/>
        </authorList>
    </citation>
    <scope>NUCLEOTIDE SEQUENCE [LARGE SCALE GENOMIC DNA]</scope>
    <source>
        <strain evidence="7 8">DSM 8803</strain>
    </source>
</reference>
<dbReference type="EMBL" id="VFON01000001">
    <property type="protein sequence ID" value="TQL42921.1"/>
    <property type="molecule type" value="Genomic_DNA"/>
</dbReference>
<feature type="transmembrane region" description="Helical" evidence="6">
    <location>
        <begin position="299"/>
        <end position="329"/>
    </location>
</feature>
<sequence>MTTLDGQPVQEFRKKLGLPDVIAQSLSVIAPAMSGAFLTYLAATQAGGATPVSFLLGALGMLCVGSVVALFAKSLSSSGSMYTYLSKGASRTTGFVGGWAYVSAYLLFGSGVLAGFGFFMAQLVQMLFGAAVDWYWFTLIGIVVIAALNFFNIAVSTRNQLIFLVLSMVAMLTVSFIVIAIGSPEVSVVDGQTPIATAGQSWDGAAFWPPAAGASWMGIFFGMSFAMLSFVGSESSASLSEETRDSKRNIPRAVIGSIVIAGVFYLIVSYATAIGFGVQQAKTDWPASATGLAGLAPNTFTSAVVLAAAAGASLFCALGLHTASSRVLFAMGREGVLPKRLGRLHPHWNTPWNSMVLAIAIWILLIFGSVLVVSRDAQIALAGGTDDNVTGGVFAFTLLLNFGTPIVMFVYLMLGIAGIIHGIRNRLTKFVWAGIGAGVFATVAITGGLYFSFVPDAPGGDIPMALRLIPWVGVAVVVAGWSVAAWTKRARAQAWADMGRVFDEL</sequence>
<dbReference type="GO" id="GO:0022857">
    <property type="term" value="F:transmembrane transporter activity"/>
    <property type="evidence" value="ECO:0007669"/>
    <property type="project" value="InterPro"/>
</dbReference>
<name>A0A542Y4C3_9MICO</name>
<feature type="transmembrane region" description="Helical" evidence="6">
    <location>
        <begin position="211"/>
        <end position="232"/>
    </location>
</feature>
<dbReference type="Gene3D" id="1.20.1740.10">
    <property type="entry name" value="Amino acid/polyamine transporter I"/>
    <property type="match status" value="1"/>
</dbReference>
<gene>
    <name evidence="7" type="ORF">FB468_0931</name>
</gene>
<keyword evidence="3 6" id="KW-0812">Transmembrane</keyword>
<evidence type="ECO:0000256" key="6">
    <source>
        <dbReference type="SAM" id="Phobius"/>
    </source>
</evidence>
<keyword evidence="4 6" id="KW-1133">Transmembrane helix</keyword>
<dbReference type="RefSeq" id="WP_141886306.1">
    <property type="nucleotide sequence ID" value="NZ_BAAAUY010000021.1"/>
</dbReference>
<evidence type="ECO:0000313" key="7">
    <source>
        <dbReference type="EMBL" id="TQL42921.1"/>
    </source>
</evidence>
<dbReference type="Pfam" id="PF13520">
    <property type="entry name" value="AA_permease_2"/>
    <property type="match status" value="1"/>
</dbReference>
<evidence type="ECO:0000313" key="8">
    <source>
        <dbReference type="Proteomes" id="UP000319094"/>
    </source>
</evidence>
<feature type="transmembrane region" description="Helical" evidence="6">
    <location>
        <begin position="54"/>
        <end position="72"/>
    </location>
</feature>
<keyword evidence="5 6" id="KW-0472">Membrane</keyword>
<feature type="transmembrane region" description="Helical" evidence="6">
    <location>
        <begin position="393"/>
        <end position="418"/>
    </location>
</feature>
<dbReference type="PANTHER" id="PTHR42770:SF11">
    <property type="entry name" value="INNER MEMBRANE TRANSPORT PROTEIN YBAT"/>
    <property type="match status" value="1"/>
</dbReference>
<accession>A0A542Y4C3</accession>
<feature type="transmembrane region" description="Helical" evidence="6">
    <location>
        <begin position="253"/>
        <end position="279"/>
    </location>
</feature>
<keyword evidence="8" id="KW-1185">Reference proteome</keyword>
<protein>
    <submittedName>
        <fullName evidence="7">Amino acid transporter</fullName>
    </submittedName>
</protein>
<feature type="transmembrane region" description="Helical" evidence="6">
    <location>
        <begin position="465"/>
        <end position="486"/>
    </location>
</feature>
<organism evidence="7 8">
    <name type="scientific">Leucobacter komagatae</name>
    <dbReference type="NCBI Taxonomy" id="55969"/>
    <lineage>
        <taxon>Bacteria</taxon>
        <taxon>Bacillati</taxon>
        <taxon>Actinomycetota</taxon>
        <taxon>Actinomycetes</taxon>
        <taxon>Micrococcales</taxon>
        <taxon>Microbacteriaceae</taxon>
        <taxon>Leucobacter</taxon>
    </lineage>
</organism>
<keyword evidence="2" id="KW-1003">Cell membrane</keyword>
<comment type="caution">
    <text evidence="7">The sequence shown here is derived from an EMBL/GenBank/DDBJ whole genome shotgun (WGS) entry which is preliminary data.</text>
</comment>
<dbReference type="OrthoDB" id="138827at2"/>
<evidence type="ECO:0000256" key="5">
    <source>
        <dbReference type="ARBA" id="ARBA00023136"/>
    </source>
</evidence>
<proteinExistence type="predicted"/>
<comment type="subcellular location">
    <subcellularLocation>
        <location evidence="1">Cell membrane</location>
        <topology evidence="1">Multi-pass membrane protein</topology>
    </subcellularLocation>
</comment>
<feature type="transmembrane region" description="Helical" evidence="6">
    <location>
        <begin position="93"/>
        <end position="122"/>
    </location>
</feature>
<dbReference type="InterPro" id="IPR002293">
    <property type="entry name" value="AA/rel_permease1"/>
</dbReference>
<evidence type="ECO:0000256" key="3">
    <source>
        <dbReference type="ARBA" id="ARBA00022692"/>
    </source>
</evidence>
<dbReference type="InterPro" id="IPR050367">
    <property type="entry name" value="APC_superfamily"/>
</dbReference>
<dbReference type="PANTHER" id="PTHR42770">
    <property type="entry name" value="AMINO ACID TRANSPORTER-RELATED"/>
    <property type="match status" value="1"/>
</dbReference>
<dbReference type="AlphaFoldDB" id="A0A542Y4C3"/>
<dbReference type="PIRSF" id="PIRSF006060">
    <property type="entry name" value="AA_transporter"/>
    <property type="match status" value="1"/>
</dbReference>
<evidence type="ECO:0000256" key="1">
    <source>
        <dbReference type="ARBA" id="ARBA00004651"/>
    </source>
</evidence>
<feature type="transmembrane region" description="Helical" evidence="6">
    <location>
        <begin position="161"/>
        <end position="181"/>
    </location>
</feature>
<evidence type="ECO:0000256" key="2">
    <source>
        <dbReference type="ARBA" id="ARBA00022475"/>
    </source>
</evidence>
<dbReference type="GO" id="GO:0005886">
    <property type="term" value="C:plasma membrane"/>
    <property type="evidence" value="ECO:0007669"/>
    <property type="project" value="UniProtKB-SubCell"/>
</dbReference>
<evidence type="ECO:0000256" key="4">
    <source>
        <dbReference type="ARBA" id="ARBA00022989"/>
    </source>
</evidence>
<feature type="transmembrane region" description="Helical" evidence="6">
    <location>
        <begin position="21"/>
        <end position="42"/>
    </location>
</feature>